<proteinExistence type="predicted"/>
<keyword evidence="1" id="KW-0812">Transmembrane</keyword>
<gene>
    <name evidence="2" type="ORF">SAMN04488118_104233</name>
</gene>
<keyword evidence="1" id="KW-1133">Transmembrane helix</keyword>
<dbReference type="Proteomes" id="UP000198767">
    <property type="component" value="Unassembled WGS sequence"/>
</dbReference>
<sequence>MMSVSWLVFREVYLKIILSVLAVVAAMLVLQNSLNQLKLRSLAAEATSSRLQISASTIETAIVRAEGLGLAMDEMEGLADLLDRELSRDGSIAKISIVSPIGTPVFQSGDATLPQDEVEDMLRRIMGTRDKVTVFDAGERLYTGRLLFDSSGVVMGAVILATPTEKYLAQAQGAFAKMHLFALIIFGCVTAVLVPFILFQFSGLNSAFHALDPARLLGVKARAAVAVDTTGVQSAIDAGNAEYAAAVIELDELLAEADSKKRETLETPA</sequence>
<dbReference type="EMBL" id="FMWG01000004">
    <property type="protein sequence ID" value="SCZ61370.1"/>
    <property type="molecule type" value="Genomic_DNA"/>
</dbReference>
<organism evidence="2 3">
    <name type="scientific">Epibacterium ulvae</name>
    <dbReference type="NCBI Taxonomy" id="1156985"/>
    <lineage>
        <taxon>Bacteria</taxon>
        <taxon>Pseudomonadati</taxon>
        <taxon>Pseudomonadota</taxon>
        <taxon>Alphaproteobacteria</taxon>
        <taxon>Rhodobacterales</taxon>
        <taxon>Roseobacteraceae</taxon>
        <taxon>Epibacterium</taxon>
    </lineage>
</organism>
<reference evidence="2 3" key="1">
    <citation type="submission" date="2016-10" db="EMBL/GenBank/DDBJ databases">
        <authorList>
            <person name="de Groot N.N."/>
        </authorList>
    </citation>
    <scope>NUCLEOTIDE SEQUENCE [LARGE SCALE GENOMIC DNA]</scope>
    <source>
        <strain evidence="2 3">U95</strain>
    </source>
</reference>
<dbReference type="STRING" id="1156985.SAMN04488118_104233"/>
<evidence type="ECO:0000256" key="1">
    <source>
        <dbReference type="SAM" id="Phobius"/>
    </source>
</evidence>
<name>A0A1G5QIJ8_9RHOB</name>
<feature type="transmembrane region" description="Helical" evidence="1">
    <location>
        <begin position="180"/>
        <end position="201"/>
    </location>
</feature>
<dbReference type="AlphaFoldDB" id="A0A1G5QIJ8"/>
<evidence type="ECO:0000313" key="3">
    <source>
        <dbReference type="Proteomes" id="UP000198767"/>
    </source>
</evidence>
<keyword evidence="3" id="KW-1185">Reference proteome</keyword>
<evidence type="ECO:0000313" key="2">
    <source>
        <dbReference type="EMBL" id="SCZ61370.1"/>
    </source>
</evidence>
<feature type="transmembrane region" description="Helical" evidence="1">
    <location>
        <begin position="12"/>
        <end position="30"/>
    </location>
</feature>
<dbReference type="RefSeq" id="WP_090217991.1">
    <property type="nucleotide sequence ID" value="NZ_FMWG01000004.1"/>
</dbReference>
<accession>A0A1G5QIJ8</accession>
<keyword evidence="1" id="KW-0472">Membrane</keyword>
<protein>
    <submittedName>
        <fullName evidence="2">Uncharacterized protein</fullName>
    </submittedName>
</protein>
<dbReference type="OrthoDB" id="7876632at2"/>